<dbReference type="CDD" id="cd21451">
    <property type="entry name" value="DLC-like_TCTEX1D"/>
    <property type="match status" value="1"/>
</dbReference>
<comment type="similarity">
    <text evidence="1">Belongs to the dynein light chain Tctex-type family.</text>
</comment>
<dbReference type="GO" id="GO:0007018">
    <property type="term" value="P:microtubule-based movement"/>
    <property type="evidence" value="ECO:0007669"/>
    <property type="project" value="TreeGrafter"/>
</dbReference>
<dbReference type="EMBL" id="GAMC01001464">
    <property type="protein sequence ID" value="JAC05092.1"/>
    <property type="molecule type" value="mRNA"/>
</dbReference>
<dbReference type="InterPro" id="IPR005334">
    <property type="entry name" value="Tctex-1-like"/>
</dbReference>
<dbReference type="PANTHER" id="PTHR21255:SF69">
    <property type="entry name" value="AT23443P"/>
    <property type="match status" value="1"/>
</dbReference>
<dbReference type="GO" id="GO:0005737">
    <property type="term" value="C:cytoplasm"/>
    <property type="evidence" value="ECO:0007669"/>
    <property type="project" value="TreeGrafter"/>
</dbReference>
<dbReference type="InterPro" id="IPR038586">
    <property type="entry name" value="Tctex-1-like_sf"/>
</dbReference>
<protein>
    <submittedName>
        <fullName evidence="2">Tctex1 domain-containing protein 4</fullName>
    </submittedName>
</protein>
<reference evidence="2" key="2">
    <citation type="journal article" date="2014" name="BMC Genomics">
        <title>A genomic perspective to assessing quality of mass-reared SIT flies used in Mediterranean fruit fly (Ceratitis capitata) eradication in California.</title>
        <authorList>
            <person name="Calla B."/>
            <person name="Hall B."/>
            <person name="Hou S."/>
            <person name="Geib S.M."/>
        </authorList>
    </citation>
    <scope>NUCLEOTIDE SEQUENCE</scope>
</reference>
<dbReference type="GO" id="GO:0045505">
    <property type="term" value="F:dynein intermediate chain binding"/>
    <property type="evidence" value="ECO:0007669"/>
    <property type="project" value="TreeGrafter"/>
</dbReference>
<organism evidence="2">
    <name type="scientific">Ceratitis capitata</name>
    <name type="common">Mediterranean fruit fly</name>
    <name type="synonym">Tephritis capitata</name>
    <dbReference type="NCBI Taxonomy" id="7213"/>
    <lineage>
        <taxon>Eukaryota</taxon>
        <taxon>Metazoa</taxon>
        <taxon>Ecdysozoa</taxon>
        <taxon>Arthropoda</taxon>
        <taxon>Hexapoda</taxon>
        <taxon>Insecta</taxon>
        <taxon>Pterygota</taxon>
        <taxon>Neoptera</taxon>
        <taxon>Endopterygota</taxon>
        <taxon>Diptera</taxon>
        <taxon>Brachycera</taxon>
        <taxon>Muscomorpha</taxon>
        <taxon>Tephritoidea</taxon>
        <taxon>Tephritidae</taxon>
        <taxon>Ceratitis</taxon>
        <taxon>Ceratitis</taxon>
    </lineage>
</organism>
<dbReference type="Gene3D" id="3.30.1140.40">
    <property type="entry name" value="Tctex-1"/>
    <property type="match status" value="1"/>
</dbReference>
<dbReference type="AlphaFoldDB" id="W8CAA1"/>
<sequence>RQYLMADNWTNLVNLCLGQAGEERRNSLKSATGRRLSTAFTVPQARPVLKYLPTYRLEPKYPINKETCEKIMQAVMDNAFENFIYSPKTSLTLCAQISEEIKNRIKAQHFDRYRYICVVTIGEKVMQGYCSLVNFLWDAEKDGYISYVYDTPKFFGLATLYYLYYD</sequence>
<gene>
    <name evidence="2" type="primary">TC1D4</name>
</gene>
<dbReference type="PANTHER" id="PTHR21255">
    <property type="entry name" value="T-COMPLEX-ASSOCIATED-TESTIS-EXPRESSED 1/ DYNEIN LIGHT CHAIN"/>
    <property type="match status" value="1"/>
</dbReference>
<accession>W8CAA1</accession>
<feature type="non-terminal residue" evidence="2">
    <location>
        <position position="1"/>
    </location>
</feature>
<reference evidence="2" key="1">
    <citation type="submission" date="2013-07" db="EMBL/GenBank/DDBJ databases">
        <authorList>
            <person name="Geib S."/>
        </authorList>
    </citation>
    <scope>NUCLEOTIDE SEQUENCE</scope>
</reference>
<evidence type="ECO:0000313" key="2">
    <source>
        <dbReference type="EMBL" id="JAC05092.1"/>
    </source>
</evidence>
<dbReference type="GO" id="GO:0005868">
    <property type="term" value="C:cytoplasmic dynein complex"/>
    <property type="evidence" value="ECO:0007669"/>
    <property type="project" value="TreeGrafter"/>
</dbReference>
<proteinExistence type="evidence at transcript level"/>
<name>W8CAA1_CERCA</name>
<dbReference type="OrthoDB" id="10248487at2759"/>
<dbReference type="Pfam" id="PF03645">
    <property type="entry name" value="Tctex-1"/>
    <property type="match status" value="1"/>
</dbReference>
<evidence type="ECO:0000256" key="1">
    <source>
        <dbReference type="ARBA" id="ARBA00005361"/>
    </source>
</evidence>